<evidence type="ECO:0000256" key="4">
    <source>
        <dbReference type="RuleBase" id="RU003791"/>
    </source>
</evidence>
<dbReference type="PANTHER" id="PTHR11595:SF21">
    <property type="entry name" value="ELONGATION FACTOR 1-BETA"/>
    <property type="match status" value="1"/>
</dbReference>
<proteinExistence type="inferred from homology"/>
<dbReference type="Gene3D" id="3.30.70.60">
    <property type="match status" value="2"/>
</dbReference>
<dbReference type="SMART" id="SM00888">
    <property type="entry name" value="EF1_GNE"/>
    <property type="match status" value="1"/>
</dbReference>
<feature type="domain" description="Translation elongation factor EF1B beta/delta subunit guanine nucleotide exchange" evidence="5">
    <location>
        <begin position="1"/>
        <end position="91"/>
    </location>
</feature>
<keyword evidence="3 4" id="KW-0648">Protein biosynthesis</keyword>
<gene>
    <name evidence="6" type="ORF">LAZ67_4000893</name>
</gene>
<dbReference type="CDD" id="cd00292">
    <property type="entry name" value="EF1B"/>
    <property type="match status" value="1"/>
</dbReference>
<dbReference type="InterPro" id="IPR036219">
    <property type="entry name" value="eEF-1beta-like_sf"/>
</dbReference>
<evidence type="ECO:0000256" key="3">
    <source>
        <dbReference type="ARBA" id="ARBA00022917"/>
    </source>
</evidence>
<organism evidence="6 7">
    <name type="scientific">Cordylochernes scorpioides</name>
    <dbReference type="NCBI Taxonomy" id="51811"/>
    <lineage>
        <taxon>Eukaryota</taxon>
        <taxon>Metazoa</taxon>
        <taxon>Ecdysozoa</taxon>
        <taxon>Arthropoda</taxon>
        <taxon>Chelicerata</taxon>
        <taxon>Arachnida</taxon>
        <taxon>Pseudoscorpiones</taxon>
        <taxon>Cheliferoidea</taxon>
        <taxon>Chernetidae</taxon>
        <taxon>Cordylochernes</taxon>
    </lineage>
</organism>
<reference evidence="6 7" key="1">
    <citation type="submission" date="2022-01" db="EMBL/GenBank/DDBJ databases">
        <title>A chromosomal length assembly of Cordylochernes scorpioides.</title>
        <authorList>
            <person name="Zeh D."/>
            <person name="Zeh J."/>
        </authorList>
    </citation>
    <scope>NUCLEOTIDE SEQUENCE [LARGE SCALE GENOMIC DNA]</scope>
    <source>
        <strain evidence="6">IN4F17</strain>
        <tissue evidence="6">Whole Body</tissue>
    </source>
</reference>
<accession>A0ABY6KEM3</accession>
<name>A0ABY6KEM3_9ARAC</name>
<evidence type="ECO:0000313" key="6">
    <source>
        <dbReference type="EMBL" id="UYV66227.1"/>
    </source>
</evidence>
<dbReference type="Pfam" id="PF00736">
    <property type="entry name" value="EF1_GNE"/>
    <property type="match status" value="2"/>
</dbReference>
<dbReference type="InterPro" id="IPR014038">
    <property type="entry name" value="EF1B_bsu/dsu_GNE"/>
</dbReference>
<dbReference type="InterPro" id="IPR001326">
    <property type="entry name" value="Transl_elong_EF1B_B/D_CS"/>
</dbReference>
<keyword evidence="7" id="KW-1185">Reference proteome</keyword>
<dbReference type="InterPro" id="IPR049720">
    <property type="entry name" value="EF1B_bsu/dsu"/>
</dbReference>
<dbReference type="SUPFAM" id="SSF54984">
    <property type="entry name" value="eEF-1beta-like"/>
    <property type="match status" value="1"/>
</dbReference>
<dbReference type="Proteomes" id="UP001235939">
    <property type="component" value="Chromosome 04"/>
</dbReference>
<dbReference type="PROSITE" id="PS00825">
    <property type="entry name" value="EF1BD_2"/>
    <property type="match status" value="1"/>
</dbReference>
<protein>
    <submittedName>
        <fullName evidence="6">EEF1B2</fullName>
    </submittedName>
</protein>
<evidence type="ECO:0000256" key="1">
    <source>
        <dbReference type="ARBA" id="ARBA00007411"/>
    </source>
</evidence>
<dbReference type="PANTHER" id="PTHR11595">
    <property type="entry name" value="EF-HAND AND COILED-COIL DOMAIN-CONTAINING FAMILY MEMBER"/>
    <property type="match status" value="1"/>
</dbReference>
<sequence length="91" mass="10392">MERLVRTIETDGLNWGASKLVPLAFGINKLTIVCVVEDEKLHILYAHTIVSQQGSQQWVVMLQVSIDWLSEEIEKFEDYVQSVDVAAFQKI</sequence>
<keyword evidence="2 4" id="KW-0251">Elongation factor</keyword>
<dbReference type="EMBL" id="CP092866">
    <property type="protein sequence ID" value="UYV66227.1"/>
    <property type="molecule type" value="Genomic_DNA"/>
</dbReference>
<evidence type="ECO:0000313" key="7">
    <source>
        <dbReference type="Proteomes" id="UP001235939"/>
    </source>
</evidence>
<dbReference type="InterPro" id="IPR014717">
    <property type="entry name" value="Transl_elong_EF1B/ribsomal_bS6"/>
</dbReference>
<evidence type="ECO:0000256" key="2">
    <source>
        <dbReference type="ARBA" id="ARBA00022768"/>
    </source>
</evidence>
<comment type="similarity">
    <text evidence="1 4">Belongs to the EF-1-beta/EF-1-delta family.</text>
</comment>
<evidence type="ECO:0000259" key="5">
    <source>
        <dbReference type="SMART" id="SM00888"/>
    </source>
</evidence>